<evidence type="ECO:0000313" key="2">
    <source>
        <dbReference type="Proteomes" id="UP000269721"/>
    </source>
</evidence>
<keyword evidence="2" id="KW-1185">Reference proteome</keyword>
<dbReference type="EMBL" id="ML001848">
    <property type="protein sequence ID" value="RKO82966.1"/>
    <property type="molecule type" value="Genomic_DNA"/>
</dbReference>
<gene>
    <name evidence="1" type="ORF">BDK51DRAFT_48580</name>
</gene>
<protein>
    <submittedName>
        <fullName evidence="1">Uncharacterized protein</fullName>
    </submittedName>
</protein>
<dbReference type="AlphaFoldDB" id="A0A4P9VYU4"/>
<accession>A0A4P9VYU4</accession>
<name>A0A4P9VYU4_9FUNG</name>
<evidence type="ECO:0000313" key="1">
    <source>
        <dbReference type="EMBL" id="RKO82966.1"/>
    </source>
</evidence>
<dbReference type="Proteomes" id="UP000269721">
    <property type="component" value="Unassembled WGS sequence"/>
</dbReference>
<sequence length="90" mass="9824">MLTPRATAPLRLLLYAVMGSSRCKWSAVLNTWQENRLIASSLDVGDYYLSDVGSGSTGLDAWINVRQLAIPPGNGGLTRQAKGFQREREG</sequence>
<organism evidence="1 2">
    <name type="scientific">Blyttiomyces helicus</name>
    <dbReference type="NCBI Taxonomy" id="388810"/>
    <lineage>
        <taxon>Eukaryota</taxon>
        <taxon>Fungi</taxon>
        <taxon>Fungi incertae sedis</taxon>
        <taxon>Chytridiomycota</taxon>
        <taxon>Chytridiomycota incertae sedis</taxon>
        <taxon>Chytridiomycetes</taxon>
        <taxon>Chytridiomycetes incertae sedis</taxon>
        <taxon>Blyttiomyces</taxon>
    </lineage>
</organism>
<proteinExistence type="predicted"/>
<reference evidence="2" key="1">
    <citation type="journal article" date="2018" name="Nat. Microbiol.">
        <title>Leveraging single-cell genomics to expand the fungal tree of life.</title>
        <authorList>
            <person name="Ahrendt S.R."/>
            <person name="Quandt C.A."/>
            <person name="Ciobanu D."/>
            <person name="Clum A."/>
            <person name="Salamov A."/>
            <person name="Andreopoulos B."/>
            <person name="Cheng J.F."/>
            <person name="Woyke T."/>
            <person name="Pelin A."/>
            <person name="Henrissat B."/>
            <person name="Reynolds N.K."/>
            <person name="Benny G.L."/>
            <person name="Smith M.E."/>
            <person name="James T.Y."/>
            <person name="Grigoriev I.V."/>
        </authorList>
    </citation>
    <scope>NUCLEOTIDE SEQUENCE [LARGE SCALE GENOMIC DNA]</scope>
</reference>